<feature type="compositionally biased region" description="Basic residues" evidence="1">
    <location>
        <begin position="1"/>
        <end position="10"/>
    </location>
</feature>
<feature type="region of interest" description="Disordered" evidence="1">
    <location>
        <begin position="1"/>
        <end position="25"/>
    </location>
</feature>
<feature type="compositionally biased region" description="Polar residues" evidence="1">
    <location>
        <begin position="12"/>
        <end position="22"/>
    </location>
</feature>
<protein>
    <submittedName>
        <fullName evidence="2">Uncharacterized protein</fullName>
    </submittedName>
</protein>
<organism evidence="2 3">
    <name type="scientific">Tilletia horrida</name>
    <dbReference type="NCBI Taxonomy" id="155126"/>
    <lineage>
        <taxon>Eukaryota</taxon>
        <taxon>Fungi</taxon>
        <taxon>Dikarya</taxon>
        <taxon>Basidiomycota</taxon>
        <taxon>Ustilaginomycotina</taxon>
        <taxon>Exobasidiomycetes</taxon>
        <taxon>Tilletiales</taxon>
        <taxon>Tilletiaceae</taxon>
        <taxon>Tilletia</taxon>
    </lineage>
</organism>
<dbReference type="AlphaFoldDB" id="A0AAN6JXA2"/>
<evidence type="ECO:0000313" key="3">
    <source>
        <dbReference type="Proteomes" id="UP001176517"/>
    </source>
</evidence>
<gene>
    <name evidence="2" type="ORF">OC846_000212</name>
</gene>
<accession>A0AAN6JXA2</accession>
<evidence type="ECO:0000256" key="1">
    <source>
        <dbReference type="SAM" id="MobiDB-lite"/>
    </source>
</evidence>
<name>A0AAN6JXA2_9BASI</name>
<keyword evidence="3" id="KW-1185">Reference proteome</keyword>
<dbReference type="EMBL" id="JAPDMZ010000002">
    <property type="protein sequence ID" value="KAK0557917.1"/>
    <property type="molecule type" value="Genomic_DNA"/>
</dbReference>
<dbReference type="Proteomes" id="UP001176517">
    <property type="component" value="Unassembled WGS sequence"/>
</dbReference>
<proteinExistence type="predicted"/>
<evidence type="ECO:0000313" key="2">
    <source>
        <dbReference type="EMBL" id="KAK0557917.1"/>
    </source>
</evidence>
<comment type="caution">
    <text evidence="2">The sequence shown here is derived from an EMBL/GenBank/DDBJ whole genome shotgun (WGS) entry which is preliminary data.</text>
</comment>
<sequence length="151" mass="16549">MSTKGSKKGGSRPTTPTQTQTFGVDALSAPKTLTTGFSGTNKKMIKVFIQALPTKWTWNYIDPTSKAGTLIELGEYLDAAHPKKSDFRVDLQQDAAAAGGWNIALQVVNSTIATLWLPNGLNNCRKWIIEQLLDILNQPDNIKGGRRYDKA</sequence>
<reference evidence="2" key="1">
    <citation type="journal article" date="2023" name="PhytoFront">
        <title>Draft Genome Resources of Seven Strains of Tilletia horrida, Causal Agent of Kernel Smut of Rice.</title>
        <authorList>
            <person name="Khanal S."/>
            <person name="Antony Babu S."/>
            <person name="Zhou X.G."/>
        </authorList>
    </citation>
    <scope>NUCLEOTIDE SEQUENCE</scope>
    <source>
        <strain evidence="2">TX6</strain>
    </source>
</reference>